<reference evidence="12 13" key="1">
    <citation type="submission" date="2019-07" db="EMBL/GenBank/DDBJ databases">
        <authorList>
            <person name="Friedrich A."/>
            <person name="Schacherer J."/>
        </authorList>
    </citation>
    <scope>NUCLEOTIDE SEQUENCE [LARGE SCALE GENOMIC DNA]</scope>
</reference>
<evidence type="ECO:0000256" key="5">
    <source>
        <dbReference type="ARBA" id="ARBA00022792"/>
    </source>
</evidence>
<keyword evidence="13" id="KW-1185">Reference proteome</keyword>
<evidence type="ECO:0000256" key="7">
    <source>
        <dbReference type="ARBA" id="ARBA00023128"/>
    </source>
</evidence>
<feature type="region of interest" description="Disordered" evidence="11">
    <location>
        <begin position="102"/>
        <end position="129"/>
    </location>
</feature>
<gene>
    <name evidence="12" type="ORF">DEBR0S6_02740G</name>
</gene>
<proteinExistence type="inferred from homology"/>
<keyword evidence="7 10" id="KW-0496">Mitochondrion</keyword>
<dbReference type="PANTHER" id="PTHR12743:SF0">
    <property type="entry name" value="HOLOCYTOCHROME C-TYPE SYNTHASE"/>
    <property type="match status" value="1"/>
</dbReference>
<evidence type="ECO:0000256" key="11">
    <source>
        <dbReference type="SAM" id="MobiDB-lite"/>
    </source>
</evidence>
<evidence type="ECO:0000256" key="9">
    <source>
        <dbReference type="ARBA" id="ARBA00023239"/>
    </source>
</evidence>
<protein>
    <recommendedName>
        <fullName evidence="10">Holocytochrome c-type synthase</fullName>
        <ecNumber evidence="10">4.4.1.17</ecNumber>
    </recommendedName>
</protein>
<dbReference type="AlphaFoldDB" id="A0A7D9CZV5"/>
<dbReference type="GO" id="GO:0004408">
    <property type="term" value="F:holocytochrome-c synthase activity"/>
    <property type="evidence" value="ECO:0007669"/>
    <property type="project" value="UniProtKB-EC"/>
</dbReference>
<keyword evidence="5 10" id="KW-0999">Mitochondrion inner membrane</keyword>
<dbReference type="EMBL" id="CABFWN010000006">
    <property type="protein sequence ID" value="VUG19897.1"/>
    <property type="molecule type" value="Genomic_DNA"/>
</dbReference>
<dbReference type="GO" id="GO:0005743">
    <property type="term" value="C:mitochondrial inner membrane"/>
    <property type="evidence" value="ECO:0007669"/>
    <property type="project" value="UniProtKB-SubCell"/>
</dbReference>
<comment type="catalytic activity">
    <reaction evidence="10">
        <text>holo-[cytochrome c] = apo-[cytochrome c] + heme b</text>
        <dbReference type="Rhea" id="RHEA:22648"/>
        <dbReference type="Rhea" id="RHEA-COMP:10725"/>
        <dbReference type="Rhea" id="RHEA-COMP:10726"/>
        <dbReference type="ChEBI" id="CHEBI:29950"/>
        <dbReference type="ChEBI" id="CHEBI:60344"/>
        <dbReference type="ChEBI" id="CHEBI:83739"/>
        <dbReference type="EC" id="4.4.1.17"/>
    </reaction>
</comment>
<dbReference type="PANTHER" id="PTHR12743">
    <property type="entry name" value="CYTOCHROME C1 HEME LYASE"/>
    <property type="match status" value="1"/>
</dbReference>
<evidence type="ECO:0000256" key="3">
    <source>
        <dbReference type="ARBA" id="ARBA00022617"/>
    </source>
</evidence>
<evidence type="ECO:0000313" key="13">
    <source>
        <dbReference type="Proteomes" id="UP000478008"/>
    </source>
</evidence>
<dbReference type="PROSITE" id="PS00821">
    <property type="entry name" value="CYTO_HEME_LYASE_1"/>
    <property type="match status" value="1"/>
</dbReference>
<evidence type="ECO:0000256" key="6">
    <source>
        <dbReference type="ARBA" id="ARBA00023004"/>
    </source>
</evidence>
<keyword evidence="4 10" id="KW-0479">Metal-binding</keyword>
<evidence type="ECO:0000313" key="12">
    <source>
        <dbReference type="EMBL" id="VUG19897.1"/>
    </source>
</evidence>
<dbReference type="GO" id="GO:0046872">
    <property type="term" value="F:metal ion binding"/>
    <property type="evidence" value="ECO:0007669"/>
    <property type="project" value="UniProtKB-KW"/>
</dbReference>
<comment type="similarity">
    <text evidence="2 10">Belongs to the cytochrome c-type heme lyase family.</text>
</comment>
<name>A0A7D9CZV5_DEKBR</name>
<accession>A0A7D9CZV5</accession>
<comment type="function">
    <text evidence="10">Lyase that catalyzes the covalent linking of the heme group to the cytochrome C apoprotein to produce the mature functional cytochrome.</text>
</comment>
<evidence type="ECO:0000256" key="2">
    <source>
        <dbReference type="ARBA" id="ARBA00007255"/>
    </source>
</evidence>
<organism evidence="12 13">
    <name type="scientific">Dekkera bruxellensis</name>
    <name type="common">Brettanomyces custersii</name>
    <dbReference type="NCBI Taxonomy" id="5007"/>
    <lineage>
        <taxon>Eukaryota</taxon>
        <taxon>Fungi</taxon>
        <taxon>Dikarya</taxon>
        <taxon>Ascomycota</taxon>
        <taxon>Saccharomycotina</taxon>
        <taxon>Pichiomycetes</taxon>
        <taxon>Pichiales</taxon>
        <taxon>Pichiaceae</taxon>
        <taxon>Brettanomyces</taxon>
    </lineage>
</organism>
<comment type="subcellular location">
    <subcellularLocation>
        <location evidence="1 10">Mitochondrion inner membrane</location>
    </subcellularLocation>
</comment>
<keyword evidence="6 10" id="KW-0408">Iron</keyword>
<evidence type="ECO:0000256" key="8">
    <source>
        <dbReference type="ARBA" id="ARBA00023136"/>
    </source>
</evidence>
<keyword evidence="8 10" id="KW-0472">Membrane</keyword>
<evidence type="ECO:0000256" key="10">
    <source>
        <dbReference type="RuleBase" id="RU363130"/>
    </source>
</evidence>
<keyword evidence="3 10" id="KW-0349">Heme</keyword>
<dbReference type="PROSITE" id="PS00822">
    <property type="entry name" value="CYTO_HEME_LYASE_2"/>
    <property type="match status" value="1"/>
</dbReference>
<evidence type="ECO:0000256" key="1">
    <source>
        <dbReference type="ARBA" id="ARBA00004273"/>
    </source>
</evidence>
<keyword evidence="9 10" id="KW-0456">Lyase</keyword>
<evidence type="ECO:0000256" key="4">
    <source>
        <dbReference type="ARBA" id="ARBA00022723"/>
    </source>
</evidence>
<dbReference type="InterPro" id="IPR000511">
    <property type="entry name" value="Holocyt_c/c1_synthase"/>
</dbReference>
<dbReference type="Proteomes" id="UP000478008">
    <property type="component" value="Unassembled WGS sequence"/>
</dbReference>
<sequence>MVTENSKKEESNTFSWRSLFWAEPTRSTVHKKSNKEDEYSAKSAISCPVVGTSDNEAVCPMGYGKQGSNGGTDAMECPVSEEARNVWLAAGRKAAERRAVKQNEECSSDSLSDMENPALGPNEAPLNADLSNKREISSIPRTGKDENWVYPSQQQFFRAMKRKQWEPEAQDMKAVVPLHNMVNEVAWNYIKYWEQGQGGEKCGGIKLTSFKGNSHKLTPRAFLGHYIFGKDLPFDRHDWTIDRCGKRVDYVIDFYSKMPDKDSSSTEPTFFLDVRPKLNTFEGVRLRVVKAFEN</sequence>
<dbReference type="EC" id="4.4.1.17" evidence="10"/>
<dbReference type="Pfam" id="PF01265">
    <property type="entry name" value="Cyto_heme_lyase"/>
    <property type="match status" value="1"/>
</dbReference>